<organism evidence="1 2">
    <name type="scientific">Durusdinium trenchii</name>
    <dbReference type="NCBI Taxonomy" id="1381693"/>
    <lineage>
        <taxon>Eukaryota</taxon>
        <taxon>Sar</taxon>
        <taxon>Alveolata</taxon>
        <taxon>Dinophyceae</taxon>
        <taxon>Suessiales</taxon>
        <taxon>Symbiodiniaceae</taxon>
        <taxon>Durusdinium</taxon>
    </lineage>
</organism>
<sequence>MGLTVVSACSGKVLLVLSLEDFQTERTSGTSLTGRALKLELAARQFGTRFRLRLLHVDSSVEIKDEDALMLPLELKLVMLALCPPDPEEDAQFILACEEGHLEEVEQSLQRPQDPDTTDMGWTGLHLAALNLGTSKSR</sequence>
<protein>
    <submittedName>
        <fullName evidence="1">Uncharacterized protein</fullName>
    </submittedName>
</protein>
<name>A0ABP0PAC3_9DINO</name>
<dbReference type="InterPro" id="IPR036770">
    <property type="entry name" value="Ankyrin_rpt-contain_sf"/>
</dbReference>
<accession>A0ABP0PAC3</accession>
<dbReference type="Gene3D" id="1.25.40.20">
    <property type="entry name" value="Ankyrin repeat-containing domain"/>
    <property type="match status" value="1"/>
</dbReference>
<comment type="caution">
    <text evidence="1">The sequence shown here is derived from an EMBL/GenBank/DDBJ whole genome shotgun (WGS) entry which is preliminary data.</text>
</comment>
<evidence type="ECO:0000313" key="1">
    <source>
        <dbReference type="EMBL" id="CAK9072986.1"/>
    </source>
</evidence>
<reference evidence="1 2" key="1">
    <citation type="submission" date="2024-02" db="EMBL/GenBank/DDBJ databases">
        <authorList>
            <person name="Chen Y."/>
            <person name="Shah S."/>
            <person name="Dougan E. K."/>
            <person name="Thang M."/>
            <person name="Chan C."/>
        </authorList>
    </citation>
    <scope>NUCLEOTIDE SEQUENCE [LARGE SCALE GENOMIC DNA]</scope>
</reference>
<gene>
    <name evidence="1" type="ORF">CCMP2556_LOCUS35903</name>
</gene>
<dbReference type="Proteomes" id="UP001642484">
    <property type="component" value="Unassembled WGS sequence"/>
</dbReference>
<evidence type="ECO:0000313" key="2">
    <source>
        <dbReference type="Proteomes" id="UP001642484"/>
    </source>
</evidence>
<keyword evidence="2" id="KW-1185">Reference proteome</keyword>
<dbReference type="EMBL" id="CAXAMN010022818">
    <property type="protein sequence ID" value="CAK9072986.1"/>
    <property type="molecule type" value="Genomic_DNA"/>
</dbReference>
<proteinExistence type="predicted"/>